<keyword evidence="2" id="KW-0472">Membrane</keyword>
<feature type="compositionally biased region" description="Basic and acidic residues" evidence="1">
    <location>
        <begin position="88"/>
        <end position="102"/>
    </location>
</feature>
<sequence>MAATSAAATREWRRKKIMDKGADRLALITGQIQTLPLESPEMSDVADSSRLSDNDQTADRDVETFVSSKHDAASGASHGRGSLISQLPEDRMSTEPPRHPDSRAMGMEQEQPLLPSTDQRSAVPDFVPEQQEQPLVYINKFVTPKQISSAIAATVRPRQYCSIIIALLVVLLHSGFPLPRSNVLKSIISFGPLYLVLLTNLALVLVQLLFNSGRGGIEVEDKIPSSDKLDWAEQAGKALELGLLMQTALDAIFTDCGAYAVILICGLSILS</sequence>
<name>A0A2P2MYM1_RHIMU</name>
<dbReference type="PANTHER" id="PTHR35469:SF4">
    <property type="entry name" value="TRANSMEMBRANE PROTEIN"/>
    <property type="match status" value="1"/>
</dbReference>
<dbReference type="EMBL" id="GGEC01054815">
    <property type="protein sequence ID" value="MBX35299.1"/>
    <property type="molecule type" value="Transcribed_RNA"/>
</dbReference>
<keyword evidence="2" id="KW-1133">Transmembrane helix</keyword>
<feature type="compositionally biased region" description="Basic and acidic residues" evidence="1">
    <location>
        <begin position="50"/>
        <end position="72"/>
    </location>
</feature>
<feature type="region of interest" description="Disordered" evidence="1">
    <location>
        <begin position="1"/>
        <end position="20"/>
    </location>
</feature>
<evidence type="ECO:0000256" key="1">
    <source>
        <dbReference type="SAM" id="MobiDB-lite"/>
    </source>
</evidence>
<feature type="transmembrane region" description="Helical" evidence="2">
    <location>
        <begin position="190"/>
        <end position="210"/>
    </location>
</feature>
<dbReference type="AlphaFoldDB" id="A0A2P2MYM1"/>
<feature type="region of interest" description="Disordered" evidence="1">
    <location>
        <begin position="31"/>
        <end position="104"/>
    </location>
</feature>
<feature type="transmembrane region" description="Helical" evidence="2">
    <location>
        <begin position="157"/>
        <end position="178"/>
    </location>
</feature>
<organism evidence="3">
    <name type="scientific">Rhizophora mucronata</name>
    <name type="common">Asiatic mangrove</name>
    <dbReference type="NCBI Taxonomy" id="61149"/>
    <lineage>
        <taxon>Eukaryota</taxon>
        <taxon>Viridiplantae</taxon>
        <taxon>Streptophyta</taxon>
        <taxon>Embryophyta</taxon>
        <taxon>Tracheophyta</taxon>
        <taxon>Spermatophyta</taxon>
        <taxon>Magnoliopsida</taxon>
        <taxon>eudicotyledons</taxon>
        <taxon>Gunneridae</taxon>
        <taxon>Pentapetalae</taxon>
        <taxon>rosids</taxon>
        <taxon>fabids</taxon>
        <taxon>Malpighiales</taxon>
        <taxon>Rhizophoraceae</taxon>
        <taxon>Rhizophora</taxon>
    </lineage>
</organism>
<keyword evidence="2" id="KW-0812">Transmembrane</keyword>
<proteinExistence type="predicted"/>
<dbReference type="PANTHER" id="PTHR35469">
    <property type="entry name" value="TRANSMEMBRANE PROTEIN"/>
    <property type="match status" value="1"/>
</dbReference>
<reference evidence="3" key="1">
    <citation type="submission" date="2018-02" db="EMBL/GenBank/DDBJ databases">
        <title>Rhizophora mucronata_Transcriptome.</title>
        <authorList>
            <person name="Meera S.P."/>
            <person name="Sreeshan A."/>
            <person name="Augustine A."/>
        </authorList>
    </citation>
    <scope>NUCLEOTIDE SEQUENCE</scope>
    <source>
        <tissue evidence="3">Leaf</tissue>
    </source>
</reference>
<accession>A0A2P2MYM1</accession>
<evidence type="ECO:0000313" key="3">
    <source>
        <dbReference type="EMBL" id="MBX35299.1"/>
    </source>
</evidence>
<protein>
    <submittedName>
        <fullName evidence="3">Uncharacterized protein MANES_16G069800</fullName>
    </submittedName>
</protein>
<evidence type="ECO:0000256" key="2">
    <source>
        <dbReference type="SAM" id="Phobius"/>
    </source>
</evidence>